<dbReference type="Proteomes" id="UP000792220">
    <property type="component" value="Genome"/>
</dbReference>
<dbReference type="KEGG" id="vg:15613204"/>
<keyword evidence="3" id="KW-1185">Reference proteome</keyword>
<dbReference type="RefSeq" id="YP_008004284.1">
    <property type="nucleotide sequence ID" value="NC_021248.1"/>
</dbReference>
<sequence length="92" mass="11103">MDNIELTYYLLATFVYIIMILAIIGIIWGFLLSINKTRSVIIQSMKTRRKALYWFLNFTFWTVPFALVAGFYFFSIWYIMNPQAKIYWFPHP</sequence>
<feature type="transmembrane region" description="Helical" evidence="1">
    <location>
        <begin position="6"/>
        <end position="31"/>
    </location>
</feature>
<evidence type="ECO:0000313" key="3">
    <source>
        <dbReference type="Proteomes" id="UP000792220"/>
    </source>
</evidence>
<proteinExistence type="predicted"/>
<protein>
    <submittedName>
        <fullName evidence="2">Uncharacterized protein</fullName>
    </submittedName>
</protein>
<dbReference type="GeneID" id="15613204"/>
<dbReference type="OrthoDB" id="23152at10239"/>
<feature type="transmembrane region" description="Helical" evidence="1">
    <location>
        <begin position="52"/>
        <end position="80"/>
    </location>
</feature>
<name>A0A916NXY3_CBEPV</name>
<gene>
    <name evidence="2" type="ORF">CHBEV_214</name>
</gene>
<accession>A0A916NXY3</accession>
<reference evidence="2" key="1">
    <citation type="journal article" date="2013" name="J. Virol.">
        <title>New Insights into the Evolution of Entomopoxvirinae from the Complete Genome Sequences of Four Entomopoxviruses Infecting Adoxophyes honmai, Choristoneura biennis, Choristoneura rosaceana, and Mythimna separata.</title>
        <authorList>
            <person name="Theze J."/>
            <person name="Takatsuka J."/>
            <person name="Li Z."/>
            <person name="Gallais J."/>
            <person name="Doucet D."/>
            <person name="Arif B."/>
            <person name="Nakai M."/>
            <person name="Herniou E.A."/>
        </authorList>
    </citation>
    <scope>NUCLEOTIDE SEQUENCE</scope>
</reference>
<evidence type="ECO:0000256" key="1">
    <source>
        <dbReference type="SAM" id="Phobius"/>
    </source>
</evidence>
<dbReference type="EMBL" id="HF679132">
    <property type="protein sequence ID" value="CCU55782.1"/>
    <property type="molecule type" value="Genomic_DNA"/>
</dbReference>
<organism evidence="2 3">
    <name type="scientific">Choristoneura biennis entomopoxvirus</name>
    <name type="common">CbEPV</name>
    <dbReference type="NCBI Taxonomy" id="10288"/>
    <lineage>
        <taxon>Viruses</taxon>
        <taxon>Varidnaviria</taxon>
        <taxon>Bamfordvirae</taxon>
        <taxon>Nucleocytoviricota</taxon>
        <taxon>Pokkesviricetes</taxon>
        <taxon>Chitovirales</taxon>
        <taxon>Poxviridae</taxon>
        <taxon>Entomopoxvirinae</taxon>
        <taxon>Betaentomopoxvirus</taxon>
        <taxon>Betaentomopoxvirus cbiennis</taxon>
    </lineage>
</organism>
<keyword evidence="1" id="KW-0472">Membrane</keyword>
<organismHost>
    <name type="scientific">Choristoneura fumiferana</name>
    <name type="common">Spruce budworm moth</name>
    <name type="synonym">Archips fumiferana</name>
    <dbReference type="NCBI Taxonomy" id="7141"/>
</organismHost>
<keyword evidence="1" id="KW-1133">Transmembrane helix</keyword>
<keyword evidence="1" id="KW-0812">Transmembrane</keyword>
<evidence type="ECO:0000313" key="2">
    <source>
        <dbReference type="EMBL" id="CCU55782.1"/>
    </source>
</evidence>